<keyword evidence="3 5" id="KW-1133">Transmembrane helix</keyword>
<evidence type="ECO:0000259" key="6">
    <source>
        <dbReference type="PROSITE" id="PS50850"/>
    </source>
</evidence>
<keyword evidence="2 5" id="KW-0812">Transmembrane</keyword>
<feature type="transmembrane region" description="Helical" evidence="5">
    <location>
        <begin position="351"/>
        <end position="373"/>
    </location>
</feature>
<dbReference type="SUPFAM" id="SSF103473">
    <property type="entry name" value="MFS general substrate transporter"/>
    <property type="match status" value="1"/>
</dbReference>
<evidence type="ECO:0000256" key="1">
    <source>
        <dbReference type="ARBA" id="ARBA00004141"/>
    </source>
</evidence>
<evidence type="ECO:0000256" key="5">
    <source>
        <dbReference type="SAM" id="Phobius"/>
    </source>
</evidence>
<feature type="transmembrane region" description="Helical" evidence="5">
    <location>
        <begin position="70"/>
        <end position="93"/>
    </location>
</feature>
<reference evidence="7 8" key="1">
    <citation type="journal article" date="2014" name="PLoS Genet.">
        <title>Phylogenetically driven sequencing of extremely halophilic archaea reveals strategies for static and dynamic osmo-response.</title>
        <authorList>
            <person name="Becker E.A."/>
            <person name="Seitzer P.M."/>
            <person name="Tritt A."/>
            <person name="Larsen D."/>
            <person name="Krusor M."/>
            <person name="Yao A.I."/>
            <person name="Wu D."/>
            <person name="Madern D."/>
            <person name="Eisen J.A."/>
            <person name="Darling A.E."/>
            <person name="Facciotti M.T."/>
        </authorList>
    </citation>
    <scope>NUCLEOTIDE SEQUENCE [LARGE SCALE GENOMIC DNA]</scope>
    <source>
        <strain evidence="7 8">100A6</strain>
    </source>
</reference>
<dbReference type="PROSITE" id="PS50850">
    <property type="entry name" value="MFS"/>
    <property type="match status" value="1"/>
</dbReference>
<dbReference type="PANTHER" id="PTHR23514:SF13">
    <property type="entry name" value="INNER MEMBRANE PROTEIN YBJJ"/>
    <property type="match status" value="1"/>
</dbReference>
<proteinExistence type="predicted"/>
<sequence>MKTGTETTGRIARLLGARDDRRSGSADPDTPRRARVADSVIFGVLGAAFATWAVRIPAVSASLGIDSGAIGLALLGLAVGSILGLVTSSALVSRYGSRRVVGGGLFVYCLGLPVVGLAGGFASLVGLLAVFGFGKGLVDVAANAQGVRVERGYAGQIMGSFHGLFSGGGLVGSGFGGVAVALGLSVETHFAIVGVALLLVGLAASTRLLPFEPSTGGDTAFALPSRKLAGFCAIGFCALFIEGVGNDWSAVFLDGPAGAGPAVATLGFAAFSLLMMVGRFLSDRLVTRLGARRFLRVTATVAGLGLALTLVAQTVVSLVGFAVLGAGLAGVMPVAVSLAGNHDPDTPAERAVAAVSTTGYGGFVIGPVLIGLLADATSLRVAFLPALGLAVAIVALTTVLPTVTRGSHADSVGASGDD</sequence>
<protein>
    <submittedName>
        <fullName evidence="7">Major facilitator superfamily protein</fullName>
    </submittedName>
</protein>
<dbReference type="RefSeq" id="WP_007695989.1">
    <property type="nucleotide sequence ID" value="NZ_AJRK01000021.1"/>
</dbReference>
<dbReference type="Gene3D" id="1.20.1250.20">
    <property type="entry name" value="MFS general substrate transporter like domains"/>
    <property type="match status" value="2"/>
</dbReference>
<evidence type="ECO:0000313" key="8">
    <source>
        <dbReference type="Proteomes" id="UP000011566"/>
    </source>
</evidence>
<keyword evidence="4 5" id="KW-0472">Membrane</keyword>
<feature type="transmembrane region" description="Helical" evidence="5">
    <location>
        <begin position="379"/>
        <end position="400"/>
    </location>
</feature>
<dbReference type="InterPro" id="IPR036259">
    <property type="entry name" value="MFS_trans_sf"/>
</dbReference>
<evidence type="ECO:0000256" key="4">
    <source>
        <dbReference type="ARBA" id="ARBA00023136"/>
    </source>
</evidence>
<evidence type="ECO:0000256" key="3">
    <source>
        <dbReference type="ARBA" id="ARBA00022989"/>
    </source>
</evidence>
<organism evidence="7 8">
    <name type="scientific">Halococcus hamelinensis 100A6</name>
    <dbReference type="NCBI Taxonomy" id="1132509"/>
    <lineage>
        <taxon>Archaea</taxon>
        <taxon>Methanobacteriati</taxon>
        <taxon>Methanobacteriota</taxon>
        <taxon>Stenosarchaea group</taxon>
        <taxon>Halobacteria</taxon>
        <taxon>Halobacteriales</taxon>
        <taxon>Halococcaceae</taxon>
        <taxon>Halococcus</taxon>
    </lineage>
</organism>
<dbReference type="AlphaFoldDB" id="M0LQT5"/>
<feature type="transmembrane region" description="Helical" evidence="5">
    <location>
        <begin position="190"/>
        <end position="209"/>
    </location>
</feature>
<dbReference type="InterPro" id="IPR020846">
    <property type="entry name" value="MFS_dom"/>
</dbReference>
<keyword evidence="8" id="KW-1185">Reference proteome</keyword>
<dbReference type="InterPro" id="IPR051788">
    <property type="entry name" value="MFS_Transporter"/>
</dbReference>
<dbReference type="PATRIC" id="fig|1132509.6.peg.3915"/>
<accession>M0LQT5</accession>
<dbReference type="GO" id="GO:0016020">
    <property type="term" value="C:membrane"/>
    <property type="evidence" value="ECO:0007669"/>
    <property type="project" value="UniProtKB-SubCell"/>
</dbReference>
<dbReference type="OrthoDB" id="170007at2157"/>
<feature type="transmembrane region" description="Helical" evidence="5">
    <location>
        <begin position="40"/>
        <end position="58"/>
    </location>
</feature>
<dbReference type="InterPro" id="IPR011701">
    <property type="entry name" value="MFS"/>
</dbReference>
<dbReference type="CDD" id="cd17393">
    <property type="entry name" value="MFS_MosC_like"/>
    <property type="match status" value="1"/>
</dbReference>
<name>M0LQT5_9EURY</name>
<dbReference type="Proteomes" id="UP000011566">
    <property type="component" value="Unassembled WGS sequence"/>
</dbReference>
<gene>
    <name evidence="7" type="ORF">C447_16884</name>
</gene>
<evidence type="ECO:0000313" key="7">
    <source>
        <dbReference type="EMBL" id="EMA35851.1"/>
    </source>
</evidence>
<dbReference type="EMBL" id="AOMB01000043">
    <property type="protein sequence ID" value="EMA35851.1"/>
    <property type="molecule type" value="Genomic_DNA"/>
</dbReference>
<dbReference type="eggNOG" id="ENOG502N5PK">
    <property type="taxonomic scope" value="Archaea"/>
</dbReference>
<dbReference type="GO" id="GO:0022857">
    <property type="term" value="F:transmembrane transporter activity"/>
    <property type="evidence" value="ECO:0007669"/>
    <property type="project" value="InterPro"/>
</dbReference>
<feature type="transmembrane region" description="Helical" evidence="5">
    <location>
        <begin position="261"/>
        <end position="282"/>
    </location>
</feature>
<feature type="transmembrane region" description="Helical" evidence="5">
    <location>
        <begin position="105"/>
        <end position="131"/>
    </location>
</feature>
<dbReference type="Pfam" id="PF07690">
    <property type="entry name" value="MFS_1"/>
    <property type="match status" value="2"/>
</dbReference>
<comment type="subcellular location">
    <subcellularLocation>
        <location evidence="1">Membrane</location>
        <topology evidence="1">Multi-pass membrane protein</topology>
    </subcellularLocation>
</comment>
<evidence type="ECO:0000256" key="2">
    <source>
        <dbReference type="ARBA" id="ARBA00022692"/>
    </source>
</evidence>
<dbReference type="PANTHER" id="PTHR23514">
    <property type="entry name" value="BYPASS OF STOP CODON PROTEIN 6"/>
    <property type="match status" value="1"/>
</dbReference>
<feature type="domain" description="Major facilitator superfamily (MFS) profile" evidence="6">
    <location>
        <begin position="32"/>
        <end position="405"/>
    </location>
</feature>
<comment type="caution">
    <text evidence="7">The sequence shown here is derived from an EMBL/GenBank/DDBJ whole genome shotgun (WGS) entry which is preliminary data.</text>
</comment>